<dbReference type="GO" id="GO:0005886">
    <property type="term" value="C:plasma membrane"/>
    <property type="evidence" value="ECO:0007669"/>
    <property type="project" value="TreeGrafter"/>
</dbReference>
<feature type="transmembrane region" description="Helical" evidence="1">
    <location>
        <begin position="157"/>
        <end position="178"/>
    </location>
</feature>
<feature type="transmembrane region" description="Helical" evidence="1">
    <location>
        <begin position="48"/>
        <end position="72"/>
    </location>
</feature>
<protein>
    <submittedName>
        <fullName evidence="2">Membrane protein</fullName>
    </submittedName>
</protein>
<keyword evidence="1" id="KW-1133">Transmembrane helix</keyword>
<sequence length="264" mass="28353">MPDMSAFLHADGWLTLATLSALEIVLGIDNIVFLSIMTAKLPPEQQPLARRIGLLLALGMRLLLLLAISWVMGLKATLFTLFGHGFSGRDLILLGGGVFLIGKATHEMFDKLEVEDPKGAPSRGGASFPSVIAQIVLLDIVFSLDSVITAVGMAQHISIMMVAMFVAVGVMLVFAGKIGAFIHRHPSMKILALSFLLLIGVVLVADGMGQHISKGYIYFAMAFSLGVELINMRLRLRQKPVQLHTRIGSSPELSQAPGQAPRGS</sequence>
<name>A0A4P2QZG3_SORCE</name>
<feature type="transmembrane region" description="Helical" evidence="1">
    <location>
        <begin position="190"/>
        <end position="209"/>
    </location>
</feature>
<dbReference type="InterPro" id="IPR005496">
    <property type="entry name" value="Integral_membrane_TerC"/>
</dbReference>
<dbReference type="Pfam" id="PF03741">
    <property type="entry name" value="TerC"/>
    <property type="match status" value="1"/>
</dbReference>
<evidence type="ECO:0000313" key="3">
    <source>
        <dbReference type="Proteomes" id="UP000295497"/>
    </source>
</evidence>
<feature type="transmembrane region" description="Helical" evidence="1">
    <location>
        <begin position="12"/>
        <end position="36"/>
    </location>
</feature>
<dbReference type="Proteomes" id="UP000295497">
    <property type="component" value="Chromosome"/>
</dbReference>
<evidence type="ECO:0000313" key="2">
    <source>
        <dbReference type="EMBL" id="AUX35718.1"/>
    </source>
</evidence>
<evidence type="ECO:0000256" key="1">
    <source>
        <dbReference type="SAM" id="Phobius"/>
    </source>
</evidence>
<dbReference type="PANTHER" id="PTHR30060">
    <property type="entry name" value="INNER MEMBRANE PROTEIN"/>
    <property type="match status" value="1"/>
</dbReference>
<accession>A0A4P2QZG3</accession>
<feature type="transmembrane region" description="Helical" evidence="1">
    <location>
        <begin position="215"/>
        <end position="234"/>
    </location>
</feature>
<organism evidence="2 3">
    <name type="scientific">Sorangium cellulosum</name>
    <name type="common">Polyangium cellulosum</name>
    <dbReference type="NCBI Taxonomy" id="56"/>
    <lineage>
        <taxon>Bacteria</taxon>
        <taxon>Pseudomonadati</taxon>
        <taxon>Myxococcota</taxon>
        <taxon>Polyangia</taxon>
        <taxon>Polyangiales</taxon>
        <taxon>Polyangiaceae</taxon>
        <taxon>Sorangium</taxon>
    </lineage>
</organism>
<dbReference type="PANTHER" id="PTHR30060:SF0">
    <property type="entry name" value="COILED-COIL PROTEIN (DUF2040)-RELATED"/>
    <property type="match status" value="1"/>
</dbReference>
<proteinExistence type="predicted"/>
<dbReference type="AlphaFoldDB" id="A0A4P2QZG3"/>
<dbReference type="EMBL" id="CP012672">
    <property type="protein sequence ID" value="AUX35718.1"/>
    <property type="molecule type" value="Genomic_DNA"/>
</dbReference>
<reference evidence="2 3" key="1">
    <citation type="submission" date="2015-09" db="EMBL/GenBank/DDBJ databases">
        <title>Sorangium comparison.</title>
        <authorList>
            <person name="Zaburannyi N."/>
            <person name="Bunk B."/>
            <person name="Overmann J."/>
            <person name="Mueller R."/>
        </authorList>
    </citation>
    <scope>NUCLEOTIDE SEQUENCE [LARGE SCALE GENOMIC DNA]</scope>
    <source>
        <strain evidence="2 3">So ce836</strain>
    </source>
</reference>
<keyword evidence="1" id="KW-0472">Membrane</keyword>
<keyword evidence="1" id="KW-0812">Transmembrane</keyword>
<gene>
    <name evidence="2" type="primary">spr</name>
    <name evidence="2" type="ORF">SOCE836_079160</name>
</gene>